<evidence type="ECO:0000259" key="1">
    <source>
        <dbReference type="Pfam" id="PF03732"/>
    </source>
</evidence>
<dbReference type="Proteomes" id="UP000828251">
    <property type="component" value="Unassembled WGS sequence"/>
</dbReference>
<reference evidence="2 3" key="1">
    <citation type="journal article" date="2021" name="Plant Biotechnol. J.">
        <title>Multi-omics assisted identification of the key and species-specific regulatory components of drought-tolerant mechanisms in Gossypium stocksii.</title>
        <authorList>
            <person name="Yu D."/>
            <person name="Ke L."/>
            <person name="Zhang D."/>
            <person name="Wu Y."/>
            <person name="Sun Y."/>
            <person name="Mei J."/>
            <person name="Sun J."/>
            <person name="Sun Y."/>
        </authorList>
    </citation>
    <scope>NUCLEOTIDE SEQUENCE [LARGE SCALE GENOMIC DNA]</scope>
    <source>
        <strain evidence="3">cv. E1</strain>
        <tissue evidence="2">Leaf</tissue>
    </source>
</reference>
<dbReference type="InterPro" id="IPR005162">
    <property type="entry name" value="Retrotrans_gag_dom"/>
</dbReference>
<evidence type="ECO:0000313" key="3">
    <source>
        <dbReference type="Proteomes" id="UP000828251"/>
    </source>
</evidence>
<name>A0A9D3ZYF6_9ROSI</name>
<dbReference type="AlphaFoldDB" id="A0A9D3ZYF6"/>
<organism evidence="2 3">
    <name type="scientific">Gossypium stocksii</name>
    <dbReference type="NCBI Taxonomy" id="47602"/>
    <lineage>
        <taxon>Eukaryota</taxon>
        <taxon>Viridiplantae</taxon>
        <taxon>Streptophyta</taxon>
        <taxon>Embryophyta</taxon>
        <taxon>Tracheophyta</taxon>
        <taxon>Spermatophyta</taxon>
        <taxon>Magnoliopsida</taxon>
        <taxon>eudicotyledons</taxon>
        <taxon>Gunneridae</taxon>
        <taxon>Pentapetalae</taxon>
        <taxon>rosids</taxon>
        <taxon>malvids</taxon>
        <taxon>Malvales</taxon>
        <taxon>Malvaceae</taxon>
        <taxon>Malvoideae</taxon>
        <taxon>Gossypium</taxon>
    </lineage>
</organism>
<accession>A0A9D3ZYF6</accession>
<keyword evidence="3" id="KW-1185">Reference proteome</keyword>
<comment type="caution">
    <text evidence="2">The sequence shown here is derived from an EMBL/GenBank/DDBJ whole genome shotgun (WGS) entry which is preliminary data.</text>
</comment>
<dbReference type="EMBL" id="JAIQCV010000008">
    <property type="protein sequence ID" value="KAH1074387.1"/>
    <property type="molecule type" value="Genomic_DNA"/>
</dbReference>
<dbReference type="Pfam" id="PF03732">
    <property type="entry name" value="Retrotrans_gag"/>
    <property type="match status" value="1"/>
</dbReference>
<evidence type="ECO:0000313" key="2">
    <source>
        <dbReference type="EMBL" id="KAH1074387.1"/>
    </source>
</evidence>
<gene>
    <name evidence="2" type="ORF">J1N35_026715</name>
</gene>
<proteinExistence type="predicted"/>
<protein>
    <recommendedName>
        <fullName evidence="1">Retrotransposon gag domain-containing protein</fullName>
    </recommendedName>
</protein>
<feature type="domain" description="Retrotransposon gag" evidence="1">
    <location>
        <begin position="50"/>
        <end position="92"/>
    </location>
</feature>
<sequence>MLSTLDGRVAKLDGSMGDVKVTFEKVDGRYSVGLEGIDRGVQYLQSYFRSTNERRCGIAIETWDEFHREFKAQFYPEYVEDETQAKLRQFTQ</sequence>